<protein>
    <submittedName>
        <fullName evidence="1">Uncharacterized protein</fullName>
    </submittedName>
</protein>
<sequence length="95" mass="10462">MSHNHTSPYDMSGLGEQAVVAYLPSDRTIPSILDVMRAEFSAFELCVKYRLWKRSLVTTIAFSLSPSPTLTSLPSPRFNRTIPAGVPPLSLVRIG</sequence>
<evidence type="ECO:0000313" key="1">
    <source>
        <dbReference type="EMBL" id="KAK3860243.1"/>
    </source>
</evidence>
<dbReference type="Proteomes" id="UP001286313">
    <property type="component" value="Unassembled WGS sequence"/>
</dbReference>
<gene>
    <name evidence="1" type="ORF">Pcinc_033698</name>
</gene>
<evidence type="ECO:0000313" key="2">
    <source>
        <dbReference type="Proteomes" id="UP001286313"/>
    </source>
</evidence>
<accession>A0AAE1K0V4</accession>
<organism evidence="1 2">
    <name type="scientific">Petrolisthes cinctipes</name>
    <name type="common">Flat porcelain crab</name>
    <dbReference type="NCBI Taxonomy" id="88211"/>
    <lineage>
        <taxon>Eukaryota</taxon>
        <taxon>Metazoa</taxon>
        <taxon>Ecdysozoa</taxon>
        <taxon>Arthropoda</taxon>
        <taxon>Crustacea</taxon>
        <taxon>Multicrustacea</taxon>
        <taxon>Malacostraca</taxon>
        <taxon>Eumalacostraca</taxon>
        <taxon>Eucarida</taxon>
        <taxon>Decapoda</taxon>
        <taxon>Pleocyemata</taxon>
        <taxon>Anomura</taxon>
        <taxon>Galatheoidea</taxon>
        <taxon>Porcellanidae</taxon>
        <taxon>Petrolisthes</taxon>
    </lineage>
</organism>
<name>A0AAE1K0V4_PETCI</name>
<keyword evidence="2" id="KW-1185">Reference proteome</keyword>
<dbReference type="AlphaFoldDB" id="A0AAE1K0V4"/>
<comment type="caution">
    <text evidence="1">The sequence shown here is derived from an EMBL/GenBank/DDBJ whole genome shotgun (WGS) entry which is preliminary data.</text>
</comment>
<reference evidence="1" key="1">
    <citation type="submission" date="2023-10" db="EMBL/GenBank/DDBJ databases">
        <title>Genome assemblies of two species of porcelain crab, Petrolisthes cinctipes and Petrolisthes manimaculis (Anomura: Porcellanidae).</title>
        <authorList>
            <person name="Angst P."/>
        </authorList>
    </citation>
    <scope>NUCLEOTIDE SEQUENCE</scope>
    <source>
        <strain evidence="1">PB745_01</strain>
        <tissue evidence="1">Gill</tissue>
    </source>
</reference>
<proteinExistence type="predicted"/>
<dbReference type="EMBL" id="JAWQEG010004784">
    <property type="protein sequence ID" value="KAK3860243.1"/>
    <property type="molecule type" value="Genomic_DNA"/>
</dbReference>